<dbReference type="RefSeq" id="WP_279298768.1">
    <property type="nucleotide sequence ID" value="NZ_JAOTIF010000019.1"/>
</dbReference>
<feature type="domain" description="Response regulatory" evidence="2">
    <location>
        <begin position="7"/>
        <end position="129"/>
    </location>
</feature>
<keyword evidence="1" id="KW-0597">Phosphoprotein</keyword>
<gene>
    <name evidence="3" type="ORF">OCK74_19565</name>
</gene>
<feature type="modified residue" description="4-aspartylphosphate" evidence="1">
    <location>
        <position position="63"/>
    </location>
</feature>
<evidence type="ECO:0000313" key="3">
    <source>
        <dbReference type="EMBL" id="MCU7551329.1"/>
    </source>
</evidence>
<evidence type="ECO:0000313" key="4">
    <source>
        <dbReference type="Proteomes" id="UP001155483"/>
    </source>
</evidence>
<protein>
    <submittedName>
        <fullName evidence="3">Response regulator</fullName>
    </submittedName>
</protein>
<dbReference type="PANTHER" id="PTHR44520">
    <property type="entry name" value="RESPONSE REGULATOR RCP1-RELATED"/>
    <property type="match status" value="1"/>
</dbReference>
<proteinExistence type="predicted"/>
<evidence type="ECO:0000256" key="1">
    <source>
        <dbReference type="PROSITE-ProRule" id="PRU00169"/>
    </source>
</evidence>
<reference evidence="3" key="2">
    <citation type="submission" date="2023-04" db="EMBL/GenBank/DDBJ databases">
        <title>Paracnuella aquatica gen. nov., sp. nov., a member of the family Chitinophagaceae isolated from a hot spring.</title>
        <authorList>
            <person name="Wang C."/>
        </authorList>
    </citation>
    <scope>NUCLEOTIDE SEQUENCE</scope>
    <source>
        <strain evidence="3">LB-8</strain>
    </source>
</reference>
<organism evidence="3 4">
    <name type="scientific">Paraflavisolibacter caeni</name>
    <dbReference type="NCBI Taxonomy" id="2982496"/>
    <lineage>
        <taxon>Bacteria</taxon>
        <taxon>Pseudomonadati</taxon>
        <taxon>Bacteroidota</taxon>
        <taxon>Chitinophagia</taxon>
        <taxon>Chitinophagales</taxon>
        <taxon>Chitinophagaceae</taxon>
        <taxon>Paraflavisolibacter</taxon>
    </lineage>
</organism>
<comment type="caution">
    <text evidence="3">The sequence shown here is derived from an EMBL/GenBank/DDBJ whole genome shotgun (WGS) entry which is preliminary data.</text>
</comment>
<dbReference type="PROSITE" id="PS50110">
    <property type="entry name" value="RESPONSE_REGULATORY"/>
    <property type="match status" value="1"/>
</dbReference>
<dbReference type="SMART" id="SM00448">
    <property type="entry name" value="REC"/>
    <property type="match status" value="1"/>
</dbReference>
<accession>A0A9X2XXI1</accession>
<dbReference type="EMBL" id="JAOTIF010000019">
    <property type="protein sequence ID" value="MCU7551329.1"/>
    <property type="molecule type" value="Genomic_DNA"/>
</dbReference>
<name>A0A9X2XXI1_9BACT</name>
<dbReference type="InterPro" id="IPR001789">
    <property type="entry name" value="Sig_transdc_resp-reg_receiver"/>
</dbReference>
<reference evidence="3" key="1">
    <citation type="submission" date="2022-09" db="EMBL/GenBank/DDBJ databases">
        <authorList>
            <person name="Yuan C."/>
            <person name="Ke Z."/>
        </authorList>
    </citation>
    <scope>NUCLEOTIDE SEQUENCE</scope>
    <source>
        <strain evidence="3">LB-8</strain>
    </source>
</reference>
<evidence type="ECO:0000259" key="2">
    <source>
        <dbReference type="PROSITE" id="PS50110"/>
    </source>
</evidence>
<dbReference type="InterPro" id="IPR011006">
    <property type="entry name" value="CheY-like_superfamily"/>
</dbReference>
<dbReference type="PANTHER" id="PTHR44520:SF2">
    <property type="entry name" value="RESPONSE REGULATOR RCP1"/>
    <property type="match status" value="1"/>
</dbReference>
<dbReference type="Pfam" id="PF00072">
    <property type="entry name" value="Response_reg"/>
    <property type="match status" value="1"/>
</dbReference>
<dbReference type="InterPro" id="IPR052893">
    <property type="entry name" value="TCS_response_regulator"/>
</dbReference>
<dbReference type="GO" id="GO:0000160">
    <property type="term" value="P:phosphorelay signal transduction system"/>
    <property type="evidence" value="ECO:0007669"/>
    <property type="project" value="InterPro"/>
</dbReference>
<dbReference type="Proteomes" id="UP001155483">
    <property type="component" value="Unassembled WGS sequence"/>
</dbReference>
<dbReference type="AlphaFoldDB" id="A0A9X2XXI1"/>
<keyword evidence="4" id="KW-1185">Reference proteome</keyword>
<dbReference type="Gene3D" id="3.40.50.2300">
    <property type="match status" value="1"/>
</dbReference>
<dbReference type="SUPFAM" id="SSF52172">
    <property type="entry name" value="CheY-like"/>
    <property type="match status" value="1"/>
</dbReference>
<sequence>MEKQYHAILLVDDDEDDLHILSSTLKQMGSSYEILQAHDGADALTQLRQLSQSGELPSLIIMDINMPKMDGKQTLTAIKADDSLSGIPIVIFSTSSSEVDKLFFKTKNVEMITKPVEFKTFYDVAAKLLSYRKSG</sequence>